<keyword evidence="4" id="KW-0472">Membrane</keyword>
<evidence type="ECO:0000256" key="2">
    <source>
        <dbReference type="ARBA" id="ARBA00022690"/>
    </source>
</evidence>
<proteinExistence type="inferred from homology"/>
<evidence type="ECO:0000256" key="1">
    <source>
        <dbReference type="ARBA" id="ARBA00008210"/>
    </source>
</evidence>
<evidence type="ECO:0000313" key="6">
    <source>
        <dbReference type="Proteomes" id="UP000663845"/>
    </source>
</evidence>
<dbReference type="InterPro" id="IPR036354">
    <property type="entry name" value="Prot_inh_pot1_sf"/>
</dbReference>
<dbReference type="Pfam" id="PF00280">
    <property type="entry name" value="potato_inhibit"/>
    <property type="match status" value="1"/>
</dbReference>
<dbReference type="Proteomes" id="UP000663845">
    <property type="component" value="Unassembled WGS sequence"/>
</dbReference>
<evidence type="ECO:0000313" key="5">
    <source>
        <dbReference type="EMBL" id="CAF0922820.1"/>
    </source>
</evidence>
<dbReference type="SUPFAM" id="SSF54654">
    <property type="entry name" value="CI-2 family of serine protease inhibitors"/>
    <property type="match status" value="1"/>
</dbReference>
<evidence type="ECO:0000256" key="3">
    <source>
        <dbReference type="ARBA" id="ARBA00022900"/>
    </source>
</evidence>
<dbReference type="Gene3D" id="3.30.10.10">
    <property type="entry name" value="Trypsin Inhibitor V, subunit A"/>
    <property type="match status" value="1"/>
</dbReference>
<reference evidence="5" key="1">
    <citation type="submission" date="2021-02" db="EMBL/GenBank/DDBJ databases">
        <authorList>
            <person name="Nowell W R."/>
        </authorList>
    </citation>
    <scope>NUCLEOTIDE SEQUENCE</scope>
</reference>
<dbReference type="InterPro" id="IPR000864">
    <property type="entry name" value="Prot_inh_pot1"/>
</dbReference>
<organism evidence="5 6">
    <name type="scientific">Adineta steineri</name>
    <dbReference type="NCBI Taxonomy" id="433720"/>
    <lineage>
        <taxon>Eukaryota</taxon>
        <taxon>Metazoa</taxon>
        <taxon>Spiralia</taxon>
        <taxon>Gnathifera</taxon>
        <taxon>Rotifera</taxon>
        <taxon>Eurotatoria</taxon>
        <taxon>Bdelloidea</taxon>
        <taxon>Adinetida</taxon>
        <taxon>Adinetidae</taxon>
        <taxon>Adineta</taxon>
    </lineage>
</organism>
<dbReference type="PANTHER" id="PTHR33091:SF73">
    <property type="entry name" value="INHIBITOR OF TRYPSIN AND HAGEMAN FACTOR-LIKE"/>
    <property type="match status" value="1"/>
</dbReference>
<protein>
    <submittedName>
        <fullName evidence="5">Uncharacterized protein</fullName>
    </submittedName>
</protein>
<keyword evidence="2" id="KW-0646">Protease inhibitor</keyword>
<sequence length="289" mass="32120">MRQNDVAMDDSKQLSNIKELLKNIKFNNTTFNMATVKPEDTGEPNSDLIVTRCLQNNPKICIVQNVTKFETSNIIINSTVLCLTITCLKNIIDMFHLIIFACFLHLSVGCSISGQVLLDGDKNKSDRILPGSNLVINLQDTRLADAPAINLAEVKYSDLSAFPYSYEIEIPDDLPPSSYTLQARITNGQDLLYINDQYIGVTTGDDSSIIKDIPVIRINHDSTDDTKTSWPEMLGKEGTYAVEYIKEKSGLTNVFTLLETAPMTMDYSTDRVRVIVNKKAIVTVVPSIG</sequence>
<dbReference type="GO" id="GO:0009611">
    <property type="term" value="P:response to wounding"/>
    <property type="evidence" value="ECO:0007669"/>
    <property type="project" value="InterPro"/>
</dbReference>
<keyword evidence="3" id="KW-0722">Serine protease inhibitor</keyword>
<dbReference type="EMBL" id="CAJNOG010000089">
    <property type="protein sequence ID" value="CAF0922820.1"/>
    <property type="molecule type" value="Genomic_DNA"/>
</dbReference>
<dbReference type="AlphaFoldDB" id="A0A814B3P1"/>
<comment type="similarity">
    <text evidence="1">Belongs to the protease inhibitor I13 (potato type I serine protease inhibitor) family.</text>
</comment>
<keyword evidence="4" id="KW-1133">Transmembrane helix</keyword>
<feature type="transmembrane region" description="Helical" evidence="4">
    <location>
        <begin position="98"/>
        <end position="118"/>
    </location>
</feature>
<accession>A0A814B3P1</accession>
<dbReference type="GO" id="GO:0004867">
    <property type="term" value="F:serine-type endopeptidase inhibitor activity"/>
    <property type="evidence" value="ECO:0007669"/>
    <property type="project" value="UniProtKB-KW"/>
</dbReference>
<dbReference type="InterPro" id="IPR039366">
    <property type="entry name" value="Pilotin"/>
</dbReference>
<comment type="caution">
    <text evidence="5">The sequence shown here is derived from an EMBL/GenBank/DDBJ whole genome shotgun (WGS) entry which is preliminary data.</text>
</comment>
<evidence type="ECO:0000256" key="4">
    <source>
        <dbReference type="SAM" id="Phobius"/>
    </source>
</evidence>
<keyword evidence="4" id="KW-0812">Transmembrane</keyword>
<name>A0A814B3P1_9BILA</name>
<dbReference type="PANTHER" id="PTHR33091">
    <property type="entry name" value="PROTEIN, PUTATIVE, EXPRESSED-RELATED"/>
    <property type="match status" value="1"/>
</dbReference>
<gene>
    <name evidence="5" type="ORF">JYZ213_LOCUS11710</name>
</gene>
<dbReference type="Pfam" id="PF09619">
    <property type="entry name" value="YscW"/>
    <property type="match status" value="1"/>
</dbReference>